<proteinExistence type="predicted"/>
<comment type="caution">
    <text evidence="11">The sequence shown here is derived from an EMBL/GenBank/DDBJ whole genome shotgun (WGS) entry which is preliminary data.</text>
</comment>
<dbReference type="InterPro" id="IPR036691">
    <property type="entry name" value="Endo/exonu/phosph_ase_sf"/>
</dbReference>
<evidence type="ECO:0000256" key="6">
    <source>
        <dbReference type="ARBA" id="ARBA00022801"/>
    </source>
</evidence>
<dbReference type="InterPro" id="IPR051547">
    <property type="entry name" value="TDP2-like"/>
</dbReference>
<dbReference type="SUPFAM" id="SSF56219">
    <property type="entry name" value="DNase I-like"/>
    <property type="match status" value="1"/>
</dbReference>
<evidence type="ECO:0000256" key="2">
    <source>
        <dbReference type="ARBA" id="ARBA00001946"/>
    </source>
</evidence>
<keyword evidence="7" id="KW-0460">Magnesium</keyword>
<evidence type="ECO:0000259" key="10">
    <source>
        <dbReference type="Pfam" id="PF03372"/>
    </source>
</evidence>
<name>A0A3R6A5P5_9BACT</name>
<gene>
    <name evidence="11" type="ORF">GMD66_16480</name>
</gene>
<dbReference type="InterPro" id="IPR005135">
    <property type="entry name" value="Endo/exonuclease/phosphatase"/>
</dbReference>
<dbReference type="AlphaFoldDB" id="A0A3R6A5P5"/>
<dbReference type="GO" id="GO:0004519">
    <property type="term" value="F:endonuclease activity"/>
    <property type="evidence" value="ECO:0007669"/>
    <property type="project" value="UniProtKB-KW"/>
</dbReference>
<evidence type="ECO:0000256" key="7">
    <source>
        <dbReference type="ARBA" id="ARBA00022842"/>
    </source>
</evidence>
<keyword evidence="9" id="KW-0812">Transmembrane</keyword>
<evidence type="ECO:0000256" key="3">
    <source>
        <dbReference type="ARBA" id="ARBA00022722"/>
    </source>
</evidence>
<keyword evidence="11" id="KW-0255">Endonuclease</keyword>
<keyword evidence="9" id="KW-0472">Membrane</keyword>
<keyword evidence="6" id="KW-0378">Hydrolase</keyword>
<dbReference type="GO" id="GO:0046872">
    <property type="term" value="F:metal ion binding"/>
    <property type="evidence" value="ECO:0007669"/>
    <property type="project" value="UniProtKB-KW"/>
</dbReference>
<feature type="transmembrane region" description="Helical" evidence="9">
    <location>
        <begin position="73"/>
        <end position="92"/>
    </location>
</feature>
<dbReference type="RefSeq" id="WP_122131742.1">
    <property type="nucleotide sequence ID" value="NZ_CACRUV010000025.1"/>
</dbReference>
<evidence type="ECO:0000313" key="11">
    <source>
        <dbReference type="EMBL" id="MTU30776.1"/>
    </source>
</evidence>
<reference evidence="11 12" key="1">
    <citation type="journal article" date="2019" name="Nat. Med.">
        <title>A library of human gut bacterial isolates paired with longitudinal multiomics data enables mechanistic microbiome research.</title>
        <authorList>
            <person name="Poyet M."/>
            <person name="Groussin M."/>
            <person name="Gibbons S.M."/>
            <person name="Avila-Pacheco J."/>
            <person name="Jiang X."/>
            <person name="Kearney S.M."/>
            <person name="Perrotta A.R."/>
            <person name="Berdy B."/>
            <person name="Zhao S."/>
            <person name="Lieberman T.D."/>
            <person name="Swanson P.K."/>
            <person name="Smith M."/>
            <person name="Roesemann S."/>
            <person name="Alexander J.E."/>
            <person name="Rich S.A."/>
            <person name="Livny J."/>
            <person name="Vlamakis H."/>
            <person name="Clish C."/>
            <person name="Bullock K."/>
            <person name="Deik A."/>
            <person name="Scott J."/>
            <person name="Pierce K.A."/>
            <person name="Xavier R.J."/>
            <person name="Alm E.J."/>
        </authorList>
    </citation>
    <scope>NUCLEOTIDE SEQUENCE [LARGE SCALE GENOMIC DNA]</scope>
    <source>
        <strain evidence="11 12">BIOML-A25</strain>
    </source>
</reference>
<dbReference type="Pfam" id="PF03372">
    <property type="entry name" value="Exo_endo_phos"/>
    <property type="match status" value="1"/>
</dbReference>
<feature type="transmembrane region" description="Helical" evidence="9">
    <location>
        <begin position="12"/>
        <end position="32"/>
    </location>
</feature>
<feature type="transmembrane region" description="Helical" evidence="9">
    <location>
        <begin position="44"/>
        <end position="66"/>
    </location>
</feature>
<dbReference type="GO" id="GO:0016787">
    <property type="term" value="F:hydrolase activity"/>
    <property type="evidence" value="ECO:0007669"/>
    <property type="project" value="UniProtKB-KW"/>
</dbReference>
<dbReference type="Gene3D" id="3.60.10.10">
    <property type="entry name" value="Endonuclease/exonuclease/phosphatase"/>
    <property type="match status" value="1"/>
</dbReference>
<dbReference type="GO" id="GO:0006281">
    <property type="term" value="P:DNA repair"/>
    <property type="evidence" value="ECO:0007669"/>
    <property type="project" value="UniProtKB-KW"/>
</dbReference>
<evidence type="ECO:0000256" key="1">
    <source>
        <dbReference type="ARBA" id="ARBA00001936"/>
    </source>
</evidence>
<dbReference type="Proteomes" id="UP000437446">
    <property type="component" value="Unassembled WGS sequence"/>
</dbReference>
<keyword evidence="8" id="KW-0234">DNA repair</keyword>
<keyword evidence="3" id="KW-0540">Nuclease</keyword>
<evidence type="ECO:0000256" key="4">
    <source>
        <dbReference type="ARBA" id="ARBA00022723"/>
    </source>
</evidence>
<keyword evidence="5" id="KW-0227">DNA damage</keyword>
<dbReference type="CDD" id="cd09084">
    <property type="entry name" value="EEP-2"/>
    <property type="match status" value="1"/>
</dbReference>
<keyword evidence="9" id="KW-1133">Transmembrane helix</keyword>
<accession>A0A3R6A5P5</accession>
<evidence type="ECO:0000256" key="5">
    <source>
        <dbReference type="ARBA" id="ARBA00022763"/>
    </source>
</evidence>
<evidence type="ECO:0000256" key="8">
    <source>
        <dbReference type="ARBA" id="ARBA00023204"/>
    </source>
</evidence>
<comment type="cofactor">
    <cofactor evidence="2">
        <name>Mg(2+)</name>
        <dbReference type="ChEBI" id="CHEBI:18420"/>
    </cofactor>
</comment>
<organism evidence="11 12">
    <name type="scientific">Parabacteroides merdae</name>
    <dbReference type="NCBI Taxonomy" id="46503"/>
    <lineage>
        <taxon>Bacteria</taxon>
        <taxon>Pseudomonadati</taxon>
        <taxon>Bacteroidota</taxon>
        <taxon>Bacteroidia</taxon>
        <taxon>Bacteroidales</taxon>
        <taxon>Tannerellaceae</taxon>
        <taxon>Parabacteroides</taxon>
    </lineage>
</organism>
<sequence length="373" mass="42586">MSERFKAIRILFKSVVGTANVIVILLFIASAFSDRISPDRSVFFSYLGLGFPVFCVLNLCFVVYWLFLWEWRFVLIGLCSFLICRGAVTRYFPFHDRVDDIPKENVLKVLTYNVMGFGYKGHTEDAPNPIIRYIANSGADIVCLQEYAVGTSKNFLTNQKIANALKMYRYRSIIPIGTSGTLKFNIAVFSKYPISKSRKIKYDSSFNGSSIHELDIRGKKLTLINNHLESFKLTMEDRSHYSAFIKNLNSETLDGLRSSIEQKLGPAFRIRARQARAVAEEIKKIDTDYVLVCGDFNDTPISYAHRTIQGPLKDAYAASGCGVGVTYNENFFWFRIDNILHSANMKPINCTVDKVRYSDHYPLWCYLQLKEGD</sequence>
<dbReference type="PANTHER" id="PTHR15822:SF4">
    <property type="entry name" value="TYROSYL-DNA PHOSPHODIESTERASE 2"/>
    <property type="match status" value="1"/>
</dbReference>
<feature type="domain" description="Endonuclease/exonuclease/phosphatase" evidence="10">
    <location>
        <begin position="110"/>
        <end position="360"/>
    </location>
</feature>
<dbReference type="PANTHER" id="PTHR15822">
    <property type="entry name" value="TRAF AND TNF RECEPTOR-ASSOCIATED PROTEIN"/>
    <property type="match status" value="1"/>
</dbReference>
<protein>
    <submittedName>
        <fullName evidence="11">Endonuclease</fullName>
    </submittedName>
</protein>
<dbReference type="EMBL" id="WNCR01000010">
    <property type="protein sequence ID" value="MTU30776.1"/>
    <property type="molecule type" value="Genomic_DNA"/>
</dbReference>
<comment type="cofactor">
    <cofactor evidence="1">
        <name>Mn(2+)</name>
        <dbReference type="ChEBI" id="CHEBI:29035"/>
    </cofactor>
</comment>
<keyword evidence="4" id="KW-0479">Metal-binding</keyword>
<evidence type="ECO:0000313" key="12">
    <source>
        <dbReference type="Proteomes" id="UP000437446"/>
    </source>
</evidence>
<evidence type="ECO:0000256" key="9">
    <source>
        <dbReference type="SAM" id="Phobius"/>
    </source>
</evidence>